<name>A0A1K2I0A8_9HYPH</name>
<feature type="signal peptide" evidence="1">
    <location>
        <begin position="1"/>
        <end position="26"/>
    </location>
</feature>
<keyword evidence="1" id="KW-0732">Signal</keyword>
<organism evidence="2 3">
    <name type="scientific">Devosia enhydra</name>
    <dbReference type="NCBI Taxonomy" id="665118"/>
    <lineage>
        <taxon>Bacteria</taxon>
        <taxon>Pseudomonadati</taxon>
        <taxon>Pseudomonadota</taxon>
        <taxon>Alphaproteobacteria</taxon>
        <taxon>Hyphomicrobiales</taxon>
        <taxon>Devosiaceae</taxon>
        <taxon>Devosia</taxon>
    </lineage>
</organism>
<accession>A0A1K2I0A8</accession>
<gene>
    <name evidence="2" type="ORF">SAMN02983003_2931</name>
</gene>
<protein>
    <recommendedName>
        <fullName evidence="4">Outer membrane protein beta-barrel domain-containing protein</fullName>
    </recommendedName>
</protein>
<dbReference type="EMBL" id="FPKU01000002">
    <property type="protein sequence ID" value="SFZ85761.1"/>
    <property type="molecule type" value="Genomic_DNA"/>
</dbReference>
<dbReference type="STRING" id="665118.SAMN02983003_2931"/>
<proteinExistence type="predicted"/>
<reference evidence="2 3" key="1">
    <citation type="submission" date="2016-11" db="EMBL/GenBank/DDBJ databases">
        <authorList>
            <person name="Jaros S."/>
            <person name="Januszkiewicz K."/>
            <person name="Wedrychowicz H."/>
        </authorList>
    </citation>
    <scope>NUCLEOTIDE SEQUENCE [LARGE SCALE GENOMIC DNA]</scope>
    <source>
        <strain evidence="2 3">ATCC 23634</strain>
    </source>
</reference>
<evidence type="ECO:0000313" key="3">
    <source>
        <dbReference type="Proteomes" id="UP000183447"/>
    </source>
</evidence>
<dbReference type="AlphaFoldDB" id="A0A1K2I0A8"/>
<evidence type="ECO:0000256" key="1">
    <source>
        <dbReference type="SAM" id="SignalP"/>
    </source>
</evidence>
<evidence type="ECO:0008006" key="4">
    <source>
        <dbReference type="Google" id="ProtNLM"/>
    </source>
</evidence>
<dbReference type="RefSeq" id="WP_072344407.1">
    <property type="nucleotide sequence ID" value="NZ_FPKU01000002.1"/>
</dbReference>
<feature type="chain" id="PRO_5013289843" description="Outer membrane protein beta-barrel domain-containing protein" evidence="1">
    <location>
        <begin position="27"/>
        <end position="218"/>
    </location>
</feature>
<keyword evidence="3" id="KW-1185">Reference proteome</keyword>
<evidence type="ECO:0000313" key="2">
    <source>
        <dbReference type="EMBL" id="SFZ85761.1"/>
    </source>
</evidence>
<dbReference type="OrthoDB" id="323914at2"/>
<dbReference type="Proteomes" id="UP000183447">
    <property type="component" value="Unassembled WGS sequence"/>
</dbReference>
<sequence>MLRNPGRVLGAVFASLSFCTALPALAQDYSGAWAQRDWTDRLVQPDPYDRAVFFFGGRFHSDYFGGSFNAFGAPYETNYVLGGGYQHFFQNWGDFRLGAEGGLALRFGEGEPTSLEAWGGVVGRYDGFVIGNTIRISPSMTFGLSAVTDTIGMETVRASWIESDVPVLFYLGPEISISSLDNPNLEAFWRVQHRSGAWGTIAHIDGSNANTVGVRWKF</sequence>